<dbReference type="Pfam" id="PF00248">
    <property type="entry name" value="Aldo_ket_red"/>
    <property type="match status" value="1"/>
</dbReference>
<evidence type="ECO:0000256" key="4">
    <source>
        <dbReference type="PIRSR" id="PIRSR000097-1"/>
    </source>
</evidence>
<keyword evidence="2" id="KW-0521">NADP</keyword>
<evidence type="ECO:0000256" key="1">
    <source>
        <dbReference type="ARBA" id="ARBA00007905"/>
    </source>
</evidence>
<evidence type="ECO:0000256" key="5">
    <source>
        <dbReference type="PIRSR" id="PIRSR000097-2"/>
    </source>
</evidence>
<dbReference type="GO" id="GO:0016616">
    <property type="term" value="F:oxidoreductase activity, acting on the CH-OH group of donors, NAD or NADP as acceptor"/>
    <property type="evidence" value="ECO:0007669"/>
    <property type="project" value="UniProtKB-ARBA"/>
</dbReference>
<dbReference type="PANTHER" id="PTHR43827:SF3">
    <property type="entry name" value="NADP-DEPENDENT OXIDOREDUCTASE DOMAIN-CONTAINING PROTEIN"/>
    <property type="match status" value="1"/>
</dbReference>
<dbReference type="InterPro" id="IPR020471">
    <property type="entry name" value="AKR"/>
</dbReference>
<keyword evidence="3" id="KW-0560">Oxidoreductase</keyword>
<evidence type="ECO:0000256" key="3">
    <source>
        <dbReference type="ARBA" id="ARBA00023002"/>
    </source>
</evidence>
<dbReference type="InterPro" id="IPR036812">
    <property type="entry name" value="NAD(P)_OxRdtase_dom_sf"/>
</dbReference>
<dbReference type="SUPFAM" id="SSF51430">
    <property type="entry name" value="NAD(P)-linked oxidoreductase"/>
    <property type="match status" value="1"/>
</dbReference>
<feature type="domain" description="NADP-dependent oxidoreductase" evidence="7">
    <location>
        <begin position="15"/>
        <end position="257"/>
    </location>
</feature>
<reference evidence="8 9" key="1">
    <citation type="submission" date="2019-04" db="EMBL/GenBank/DDBJ databases">
        <authorList>
            <person name="Embree M."/>
            <person name="Gaffney J.R."/>
        </authorList>
    </citation>
    <scope>NUCLEOTIDE SEQUENCE [LARGE SCALE GENOMIC DNA]</scope>
    <source>
        <strain evidence="8 9">JE7A12</strain>
    </source>
</reference>
<dbReference type="PRINTS" id="PR00069">
    <property type="entry name" value="ALDKETRDTASE"/>
</dbReference>
<dbReference type="InterPro" id="IPR023210">
    <property type="entry name" value="NADP_OxRdtase_dom"/>
</dbReference>
<dbReference type="PANTHER" id="PTHR43827">
    <property type="entry name" value="2,5-DIKETO-D-GLUCONIC ACID REDUCTASE"/>
    <property type="match status" value="1"/>
</dbReference>
<feature type="active site" description="Proton donor" evidence="4">
    <location>
        <position position="48"/>
    </location>
</feature>
<dbReference type="EMBL" id="CP039381">
    <property type="protein sequence ID" value="QCT06670.1"/>
    <property type="molecule type" value="Genomic_DNA"/>
</dbReference>
<dbReference type="AlphaFoldDB" id="A0A4P8XXB4"/>
<sequence>MEYITLNNQVTMPILGLGTYQLKGNSGIETIKNAINLGYTLIDTAQMYQNEREVGIAIKESNVNRENLFITTKICTPNTTYEKAEKAIDISLKNLQTDYIDLLLIHEPYDTSTEMYKAFEKAYINGKVRAIGISNFNESEYLDFIDKCSVIPAINQVECHIMYNKKELQHTMKKYGTVLMGYSPFAQGNGNLFVDNDIMNIGKKYNKTSSQVMLRHLIQRDIPTIPKASSVERLKENLDVFNFTLNDNDVQIINSKNQNKSFFGWD</sequence>
<evidence type="ECO:0000259" key="7">
    <source>
        <dbReference type="Pfam" id="PF00248"/>
    </source>
</evidence>
<dbReference type="FunFam" id="3.20.20.100:FF:000015">
    <property type="entry name" value="Oxidoreductase, aldo/keto reductase family"/>
    <property type="match status" value="1"/>
</dbReference>
<evidence type="ECO:0000256" key="2">
    <source>
        <dbReference type="ARBA" id="ARBA00022857"/>
    </source>
</evidence>
<gene>
    <name evidence="8" type="ORF">E5Z56_04510</name>
</gene>
<proteinExistence type="inferred from homology"/>
<feature type="site" description="Lowers pKa of active site Tyr" evidence="6">
    <location>
        <position position="73"/>
    </location>
</feature>
<name>A0A4P8XXB4_9FIRM</name>
<organism evidence="8 9">
    <name type="scientific">Ruminococcus bovis</name>
    <dbReference type="NCBI Taxonomy" id="2564099"/>
    <lineage>
        <taxon>Bacteria</taxon>
        <taxon>Bacillati</taxon>
        <taxon>Bacillota</taxon>
        <taxon>Clostridia</taxon>
        <taxon>Eubacteriales</taxon>
        <taxon>Oscillospiraceae</taxon>
        <taxon>Ruminococcus</taxon>
    </lineage>
</organism>
<protein>
    <submittedName>
        <fullName evidence="8">Aldo/keto reductase</fullName>
    </submittedName>
</protein>
<dbReference type="KEGG" id="ruj:E5Z56_04510"/>
<dbReference type="RefSeq" id="WP_138156722.1">
    <property type="nucleotide sequence ID" value="NZ_CP039381.1"/>
</dbReference>
<accession>A0A4P8XXB4</accession>
<dbReference type="Proteomes" id="UP000301475">
    <property type="component" value="Chromosome"/>
</dbReference>
<evidence type="ECO:0000256" key="6">
    <source>
        <dbReference type="PIRSR" id="PIRSR000097-3"/>
    </source>
</evidence>
<evidence type="ECO:0000313" key="8">
    <source>
        <dbReference type="EMBL" id="QCT06670.1"/>
    </source>
</evidence>
<comment type="similarity">
    <text evidence="1">Belongs to the aldo/keto reductase family.</text>
</comment>
<dbReference type="OrthoDB" id="9804790at2"/>
<dbReference type="Gene3D" id="3.20.20.100">
    <property type="entry name" value="NADP-dependent oxidoreductase domain"/>
    <property type="match status" value="1"/>
</dbReference>
<dbReference type="PROSITE" id="PS00062">
    <property type="entry name" value="ALDOKETO_REDUCTASE_2"/>
    <property type="match status" value="1"/>
</dbReference>
<keyword evidence="9" id="KW-1185">Reference proteome</keyword>
<evidence type="ECO:0000313" key="9">
    <source>
        <dbReference type="Proteomes" id="UP000301475"/>
    </source>
</evidence>
<dbReference type="InterPro" id="IPR018170">
    <property type="entry name" value="Aldo/ket_reductase_CS"/>
</dbReference>
<dbReference type="PIRSF" id="PIRSF000097">
    <property type="entry name" value="AKR"/>
    <property type="match status" value="1"/>
</dbReference>
<feature type="binding site" evidence="5">
    <location>
        <position position="106"/>
    </location>
    <ligand>
        <name>substrate</name>
    </ligand>
</feature>